<evidence type="ECO:0000313" key="3">
    <source>
        <dbReference type="Proteomes" id="UP000253226"/>
    </source>
</evidence>
<dbReference type="OrthoDB" id="9797574at2"/>
<name>A0A367W390_9PROT</name>
<sequence>MNLQGELNFDGLSSDTELLLRLFETSDRVLVKKLSNNDRDWARFPNKHQAGVYIPQEQREGGFFPELSVKERLDPEAKPIRESFFSTVWPQNGNEEKRSRLVHYTSKGPETHLTGLPKSLFCDLLPASFFLMAKQQRAGGTVFICMTIDSTSEEVAYLEDLLSLEPDFIVGEFDTGVVKQQEQEGILGFADQIVAAWQRGEIGLFAATSAKMPTTLELAHIARSKFMDIHRRKDINPFEMDCPGDALREISRSIEWDLFREYQRQERAVQLVRIVFGDEPKAFNAIEIMRRLTDALAEIDKLMLSASQQRKSRAGYSYEHHIEAMLGAALIPFEKQVVLENKKRPDFVLPSLSYAKRVKIENQQGLILSAKTTLRERWKQVEREKGDRDLYLTTVDENIPASTIEDMARINVQLVIPESLLSERKVAGLKNEYAGHPNVLTFKEFCENVVRPRMGFWK</sequence>
<dbReference type="Gene3D" id="2.40.330.10">
    <property type="entry name" value="DNA-binding pseudobarrel domain"/>
    <property type="match status" value="1"/>
</dbReference>
<dbReference type="Proteomes" id="UP000253226">
    <property type="component" value="Unassembled WGS sequence"/>
</dbReference>
<dbReference type="GO" id="GO:0003677">
    <property type="term" value="F:DNA binding"/>
    <property type="evidence" value="ECO:0007669"/>
    <property type="project" value="InterPro"/>
</dbReference>
<dbReference type="AlphaFoldDB" id="A0A367W390"/>
<proteinExistence type="predicted"/>
<comment type="caution">
    <text evidence="2">The sequence shown here is derived from an EMBL/GenBank/DDBJ whole genome shotgun (WGS) entry which is preliminary data.</text>
</comment>
<protein>
    <recommendedName>
        <fullName evidence="1">Restriction endonuclease type II EcoRII C-terminal domain-containing protein</fullName>
    </recommendedName>
</protein>
<dbReference type="InterPro" id="IPR038365">
    <property type="entry name" value="EcoRII_C_sf"/>
</dbReference>
<dbReference type="InterPro" id="IPR015300">
    <property type="entry name" value="DNA-bd_pseudobarrel_sf"/>
</dbReference>
<evidence type="ECO:0000259" key="1">
    <source>
        <dbReference type="Pfam" id="PF09019"/>
    </source>
</evidence>
<dbReference type="RefSeq" id="WP_114103615.1">
    <property type="nucleotide sequence ID" value="NZ_JPWF01000013.1"/>
</dbReference>
<dbReference type="GO" id="GO:0009307">
    <property type="term" value="P:DNA restriction-modification system"/>
    <property type="evidence" value="ECO:0007669"/>
    <property type="project" value="InterPro"/>
</dbReference>
<dbReference type="Pfam" id="PF09019">
    <property type="entry name" value="EcoRII-C"/>
    <property type="match status" value="1"/>
</dbReference>
<dbReference type="Gene3D" id="3.40.91.80">
    <property type="match status" value="1"/>
</dbReference>
<dbReference type="EMBL" id="JPWF01000013">
    <property type="protein sequence ID" value="RCK33043.1"/>
    <property type="molecule type" value="Genomic_DNA"/>
</dbReference>
<feature type="domain" description="Restriction endonuclease type II EcoRII C-terminal" evidence="1">
    <location>
        <begin position="288"/>
        <end position="422"/>
    </location>
</feature>
<accession>A0A367W390</accession>
<dbReference type="InterPro" id="IPR011335">
    <property type="entry name" value="Restrct_endonuc-II-like"/>
</dbReference>
<organism evidence="2 3">
    <name type="scientific">Thalassospira profundimaris</name>
    <dbReference type="NCBI Taxonomy" id="502049"/>
    <lineage>
        <taxon>Bacteria</taxon>
        <taxon>Pseudomonadati</taxon>
        <taxon>Pseudomonadota</taxon>
        <taxon>Alphaproteobacteria</taxon>
        <taxon>Rhodospirillales</taxon>
        <taxon>Thalassospiraceae</taxon>
        <taxon>Thalassospira</taxon>
    </lineage>
</organism>
<dbReference type="InterPro" id="IPR015109">
    <property type="entry name" value="Restrct_endonuc_II_EcoRII_C"/>
</dbReference>
<gene>
    <name evidence="2" type="ORF">TH19_17830</name>
</gene>
<dbReference type="SUPFAM" id="SSF52980">
    <property type="entry name" value="Restriction endonuclease-like"/>
    <property type="match status" value="1"/>
</dbReference>
<dbReference type="GO" id="GO:0009036">
    <property type="term" value="F:type II site-specific deoxyribonuclease activity"/>
    <property type="evidence" value="ECO:0007669"/>
    <property type="project" value="InterPro"/>
</dbReference>
<reference evidence="2 3" key="1">
    <citation type="submission" date="2014-07" db="EMBL/GenBank/DDBJ databases">
        <title>Draft genome sequence of Thalassospira profundimaris 35.</title>
        <authorList>
            <person name="Lai Q."/>
            <person name="Shao Z."/>
        </authorList>
    </citation>
    <scope>NUCLEOTIDE SEQUENCE [LARGE SCALE GENOMIC DNA]</scope>
    <source>
        <strain evidence="2 3">35</strain>
    </source>
</reference>
<evidence type="ECO:0000313" key="2">
    <source>
        <dbReference type="EMBL" id="RCK33043.1"/>
    </source>
</evidence>